<comment type="function">
    <text evidence="16">Involved in trafficking and recycling of synaptic vesicles.</text>
</comment>
<keyword evidence="12" id="KW-0770">Synapse</keyword>
<keyword evidence="13" id="KW-0333">Golgi apparatus</keyword>
<keyword evidence="11 18" id="KW-1133">Transmembrane helix</keyword>
<evidence type="ECO:0000256" key="2">
    <source>
        <dbReference type="ARBA" id="ARBA00004172"/>
    </source>
</evidence>
<evidence type="ECO:0000256" key="8">
    <source>
        <dbReference type="ARBA" id="ARBA00007743"/>
    </source>
</evidence>
<evidence type="ECO:0000256" key="11">
    <source>
        <dbReference type="ARBA" id="ARBA00022989"/>
    </source>
</evidence>
<dbReference type="PANTHER" id="PTHR15664:SF6">
    <property type="entry name" value="TRANSMEMBRANE PROTEIN 230"/>
    <property type="match status" value="1"/>
</dbReference>
<evidence type="ECO:0000256" key="9">
    <source>
        <dbReference type="ARBA" id="ARBA00022692"/>
    </source>
</evidence>
<dbReference type="GO" id="GO:0005769">
    <property type="term" value="C:early endosome"/>
    <property type="evidence" value="ECO:0007669"/>
    <property type="project" value="UniProtKB-SubCell"/>
</dbReference>
<dbReference type="GO" id="GO:0005794">
    <property type="term" value="C:Golgi apparatus"/>
    <property type="evidence" value="ECO:0007669"/>
    <property type="project" value="UniProtKB-SubCell"/>
</dbReference>
<feature type="transmembrane region" description="Helical" evidence="18">
    <location>
        <begin position="54"/>
        <end position="76"/>
    </location>
</feature>
<keyword evidence="10" id="KW-0967">Endosome</keyword>
<name>U5EXC0_9DIPT</name>
<evidence type="ECO:0000256" key="7">
    <source>
        <dbReference type="ARBA" id="ARBA00004603"/>
    </source>
</evidence>
<evidence type="ECO:0000256" key="16">
    <source>
        <dbReference type="ARBA" id="ARBA00024003"/>
    </source>
</evidence>
<comment type="similarity">
    <text evidence="8">Belongs to the TMEM134/TMEM230 family.</text>
</comment>
<evidence type="ECO:0000256" key="3">
    <source>
        <dbReference type="ARBA" id="ARBA00004234"/>
    </source>
</evidence>
<organism evidence="19">
    <name type="scientific">Corethrella appendiculata</name>
    <dbReference type="NCBI Taxonomy" id="1370023"/>
    <lineage>
        <taxon>Eukaryota</taxon>
        <taxon>Metazoa</taxon>
        <taxon>Ecdysozoa</taxon>
        <taxon>Arthropoda</taxon>
        <taxon>Hexapoda</taxon>
        <taxon>Insecta</taxon>
        <taxon>Pterygota</taxon>
        <taxon>Neoptera</taxon>
        <taxon>Endopterygota</taxon>
        <taxon>Diptera</taxon>
        <taxon>Nematocera</taxon>
        <taxon>Culicoidea</taxon>
        <taxon>Chaoboridae</taxon>
        <taxon>Corethrella</taxon>
    </lineage>
</organism>
<evidence type="ECO:0000256" key="6">
    <source>
        <dbReference type="ARBA" id="ARBA00004601"/>
    </source>
</evidence>
<evidence type="ECO:0000313" key="19">
    <source>
        <dbReference type="EMBL" id="JAB57263.1"/>
    </source>
</evidence>
<dbReference type="Pfam" id="PF05915">
    <property type="entry name" value="TMEM_230_134"/>
    <property type="match status" value="1"/>
</dbReference>
<evidence type="ECO:0000256" key="17">
    <source>
        <dbReference type="ARBA" id="ARBA00024088"/>
    </source>
</evidence>
<feature type="non-terminal residue" evidence="19">
    <location>
        <position position="1"/>
    </location>
</feature>
<evidence type="ECO:0000256" key="4">
    <source>
        <dbReference type="ARBA" id="ARBA00004412"/>
    </source>
</evidence>
<keyword evidence="9 18" id="KW-0812">Transmembrane</keyword>
<reference evidence="19" key="1">
    <citation type="journal article" date="2014" name="Insect Biochem. Mol. Biol.">
        <title>An insight into the sialome of the frog biting fly, Corethrella appendiculata.</title>
        <authorList>
            <person name="Ribeiro J.M.C."/>
            <person name="Chagas A.C."/>
            <person name="Pham V.M."/>
            <person name="Lounibos L.P."/>
            <person name="Calvo E."/>
        </authorList>
    </citation>
    <scope>NUCLEOTIDE SEQUENCE</scope>
    <source>
        <tissue evidence="19">Salivary glands</tissue>
    </source>
</reference>
<evidence type="ECO:0000256" key="15">
    <source>
        <dbReference type="ARBA" id="ARBA00023329"/>
    </source>
</evidence>
<evidence type="ECO:0000256" key="12">
    <source>
        <dbReference type="ARBA" id="ARBA00023018"/>
    </source>
</evidence>
<dbReference type="AlphaFoldDB" id="U5EXC0"/>
<dbReference type="GO" id="GO:0005770">
    <property type="term" value="C:late endosome"/>
    <property type="evidence" value="ECO:0007669"/>
    <property type="project" value="UniProtKB-SubCell"/>
</dbReference>
<evidence type="ECO:0000256" key="1">
    <source>
        <dbReference type="ARBA" id="ARBA00004141"/>
    </source>
</evidence>
<accession>U5EXC0</accession>
<dbReference type="GO" id="GO:0016020">
    <property type="term" value="C:membrane"/>
    <property type="evidence" value="ECO:0007669"/>
    <property type="project" value="UniProtKB-SubCell"/>
</dbReference>
<sequence>INIKKMSRRKATQTGSNYNYSRVSQREDEFDDVDGVAYSDVQFQNTPTKIPWKAILLASFLCIAGTISLVFAVLIYTNHIDEKYKDRLWPLVILGSIMFIPGAYHVRIAYYSFLQRPGYSFDHIPEF</sequence>
<feature type="transmembrane region" description="Helical" evidence="18">
    <location>
        <begin position="88"/>
        <end position="106"/>
    </location>
</feature>
<evidence type="ECO:0000256" key="5">
    <source>
        <dbReference type="ARBA" id="ARBA00004419"/>
    </source>
</evidence>
<comment type="subcellular location">
    <subcellularLocation>
        <location evidence="5">Cytoplasmic vesicle</location>
        <location evidence="5">Autophagosome</location>
    </subcellularLocation>
    <subcellularLocation>
        <location evidence="3">Cytoplasmic vesicle</location>
        <location evidence="3">Secretory vesicle</location>
        <location evidence="3">Synaptic vesicle</location>
    </subcellularLocation>
    <subcellularLocation>
        <location evidence="4">Early endosome</location>
    </subcellularLocation>
    <subcellularLocation>
        <location evidence="6">Golgi apparatus</location>
        <location evidence="6">trans-Golgi network</location>
    </subcellularLocation>
    <subcellularLocation>
        <location evidence="7">Late endosome</location>
    </subcellularLocation>
    <subcellularLocation>
        <location evidence="1">Membrane</location>
        <topology evidence="1">Multi-pass membrane protein</topology>
    </subcellularLocation>
    <subcellularLocation>
        <location evidence="2">Recycling endosome</location>
    </subcellularLocation>
</comment>
<evidence type="ECO:0000256" key="13">
    <source>
        <dbReference type="ARBA" id="ARBA00023034"/>
    </source>
</evidence>
<dbReference type="GO" id="GO:0005776">
    <property type="term" value="C:autophagosome"/>
    <property type="evidence" value="ECO:0007669"/>
    <property type="project" value="UniProtKB-SubCell"/>
</dbReference>
<evidence type="ECO:0000256" key="18">
    <source>
        <dbReference type="SAM" id="Phobius"/>
    </source>
</evidence>
<dbReference type="InterPro" id="IPR008590">
    <property type="entry name" value="TMEM_230/134"/>
</dbReference>
<keyword evidence="15" id="KW-0968">Cytoplasmic vesicle</keyword>
<dbReference type="EMBL" id="GANO01002608">
    <property type="protein sequence ID" value="JAB57263.1"/>
    <property type="molecule type" value="mRNA"/>
</dbReference>
<proteinExistence type="evidence at transcript level"/>
<evidence type="ECO:0000256" key="14">
    <source>
        <dbReference type="ARBA" id="ARBA00023136"/>
    </source>
</evidence>
<dbReference type="GO" id="GO:0055037">
    <property type="term" value="C:recycling endosome"/>
    <property type="evidence" value="ECO:0007669"/>
    <property type="project" value="UniProtKB-SubCell"/>
</dbReference>
<evidence type="ECO:0000256" key="10">
    <source>
        <dbReference type="ARBA" id="ARBA00022753"/>
    </source>
</evidence>
<dbReference type="InterPro" id="IPR044234">
    <property type="entry name" value="TMEM230"/>
</dbReference>
<dbReference type="GO" id="GO:0008021">
    <property type="term" value="C:synaptic vesicle"/>
    <property type="evidence" value="ECO:0007669"/>
    <property type="project" value="UniProtKB-SubCell"/>
</dbReference>
<protein>
    <recommendedName>
        <fullName evidence="17">Transmembrane protein 230</fullName>
    </recommendedName>
</protein>
<keyword evidence="14 18" id="KW-0472">Membrane</keyword>
<dbReference type="PANTHER" id="PTHR15664">
    <property type="entry name" value="C20ORF30 PROTEIN"/>
    <property type="match status" value="1"/>
</dbReference>